<reference evidence="1 2" key="1">
    <citation type="journal article" date="2019" name="Nat. Plants">
        <title>Stout camphor tree genome fills gaps in understanding of flowering plant genome evolution.</title>
        <authorList>
            <person name="Chaw S.M."/>
            <person name="Liu Y.C."/>
            <person name="Wu Y.W."/>
            <person name="Wang H.Y."/>
            <person name="Lin C.I."/>
            <person name="Wu C.S."/>
            <person name="Ke H.M."/>
            <person name="Chang L.Y."/>
            <person name="Hsu C.Y."/>
            <person name="Yang H.T."/>
            <person name="Sudianto E."/>
            <person name="Hsu M.H."/>
            <person name="Wu K.P."/>
            <person name="Wang L.N."/>
            <person name="Leebens-Mack J.H."/>
            <person name="Tsai I.J."/>
        </authorList>
    </citation>
    <scope>NUCLEOTIDE SEQUENCE [LARGE SCALE GENOMIC DNA]</scope>
    <source>
        <strain evidence="2">cv. Chaw 1501</strain>
        <tissue evidence="1">Young leaves</tissue>
    </source>
</reference>
<comment type="caution">
    <text evidence="1">The sequence shown here is derived from an EMBL/GenBank/DDBJ whole genome shotgun (WGS) entry which is preliminary data.</text>
</comment>
<evidence type="ECO:0000313" key="1">
    <source>
        <dbReference type="EMBL" id="RWR95415.1"/>
    </source>
</evidence>
<keyword evidence="2" id="KW-1185">Reference proteome</keyword>
<organism evidence="1 2">
    <name type="scientific">Cinnamomum micranthum f. kanehirae</name>
    <dbReference type="NCBI Taxonomy" id="337451"/>
    <lineage>
        <taxon>Eukaryota</taxon>
        <taxon>Viridiplantae</taxon>
        <taxon>Streptophyta</taxon>
        <taxon>Embryophyta</taxon>
        <taxon>Tracheophyta</taxon>
        <taxon>Spermatophyta</taxon>
        <taxon>Magnoliopsida</taxon>
        <taxon>Magnoliidae</taxon>
        <taxon>Laurales</taxon>
        <taxon>Lauraceae</taxon>
        <taxon>Cinnamomum</taxon>
    </lineage>
</organism>
<protein>
    <submittedName>
        <fullName evidence="1">Uncharacterized protein</fullName>
    </submittedName>
</protein>
<dbReference type="Proteomes" id="UP000283530">
    <property type="component" value="Unassembled WGS sequence"/>
</dbReference>
<dbReference type="AlphaFoldDB" id="A0A3S3P7V2"/>
<dbReference type="EMBL" id="QPKB01000011">
    <property type="protein sequence ID" value="RWR95415.1"/>
    <property type="molecule type" value="Genomic_DNA"/>
</dbReference>
<gene>
    <name evidence="1" type="ORF">CKAN_02475600</name>
</gene>
<evidence type="ECO:0000313" key="2">
    <source>
        <dbReference type="Proteomes" id="UP000283530"/>
    </source>
</evidence>
<sequence>MEEPVLAVYATGCSQSMPGLFTGSSGHKGQWPEFERIFFLWKKGVGFHGISDLSRQSLSNRNYRRKVLSFGGVFWQISGNCIKL</sequence>
<accession>A0A3S3P7V2</accession>
<name>A0A3S3P7V2_9MAGN</name>
<proteinExistence type="predicted"/>